<evidence type="ECO:0000256" key="1">
    <source>
        <dbReference type="SAM" id="MobiDB-lite"/>
    </source>
</evidence>
<feature type="compositionally biased region" description="Basic and acidic residues" evidence="1">
    <location>
        <begin position="59"/>
        <end position="76"/>
    </location>
</feature>
<evidence type="ECO:0008006" key="4">
    <source>
        <dbReference type="Google" id="ProtNLM"/>
    </source>
</evidence>
<keyword evidence="3" id="KW-1185">Reference proteome</keyword>
<organism evidence="2 3">
    <name type="scientific">Methylobacterium terrae</name>
    <dbReference type="NCBI Taxonomy" id="2202827"/>
    <lineage>
        <taxon>Bacteria</taxon>
        <taxon>Pseudomonadati</taxon>
        <taxon>Pseudomonadota</taxon>
        <taxon>Alphaproteobacteria</taxon>
        <taxon>Hyphomicrobiales</taxon>
        <taxon>Methylobacteriaceae</taxon>
        <taxon>Methylobacterium</taxon>
    </lineage>
</organism>
<proteinExistence type="predicted"/>
<dbReference type="AlphaFoldDB" id="A0A2U8WN99"/>
<accession>A0A2U8WN99</accession>
<dbReference type="OrthoDB" id="9777326at2"/>
<protein>
    <recommendedName>
        <fullName evidence="4">Transposase</fullName>
    </recommendedName>
</protein>
<sequence length="103" mass="11294">MGRGLLWRPVGQPRTSRSPPLLAPPRPRQKGGRRPIEYRAALTGILLVLRSGLPWESARDRAAHHPAPQREAREARPPSSGRGTGARLVQPLPPPADPLRTAR</sequence>
<evidence type="ECO:0000313" key="3">
    <source>
        <dbReference type="Proteomes" id="UP000245444"/>
    </source>
</evidence>
<feature type="region of interest" description="Disordered" evidence="1">
    <location>
        <begin position="59"/>
        <end position="103"/>
    </location>
</feature>
<feature type="region of interest" description="Disordered" evidence="1">
    <location>
        <begin position="1"/>
        <end position="35"/>
    </location>
</feature>
<dbReference type="EMBL" id="CP029553">
    <property type="protein sequence ID" value="AWN47609.1"/>
    <property type="molecule type" value="Genomic_DNA"/>
</dbReference>
<evidence type="ECO:0000313" key="2">
    <source>
        <dbReference type="EMBL" id="AWN47609.1"/>
    </source>
</evidence>
<dbReference type="Proteomes" id="UP000245444">
    <property type="component" value="Chromosome"/>
</dbReference>
<name>A0A2U8WN99_9HYPH</name>
<reference evidence="2 3" key="1">
    <citation type="submission" date="2018-05" db="EMBL/GenBank/DDBJ databases">
        <title>Complete Genome Sequence of Methylobacterium sp. 17Sr1-28.</title>
        <authorList>
            <person name="Srinivasan S."/>
        </authorList>
    </citation>
    <scope>NUCLEOTIDE SEQUENCE [LARGE SCALE GENOMIC DNA]</scope>
    <source>
        <strain evidence="2 3">17Sr1-28</strain>
    </source>
</reference>
<gene>
    <name evidence="2" type="ORF">DK419_15905</name>
</gene>
<dbReference type="KEGG" id="mtea:DK419_15905"/>